<dbReference type="InterPro" id="IPR013087">
    <property type="entry name" value="Znf_C2H2_type"/>
</dbReference>
<feature type="region of interest" description="Disordered" evidence="6">
    <location>
        <begin position="225"/>
        <end position="275"/>
    </location>
</feature>
<feature type="compositionally biased region" description="Low complexity" evidence="6">
    <location>
        <begin position="797"/>
        <end position="821"/>
    </location>
</feature>
<keyword evidence="2" id="KW-0677">Repeat</keyword>
<feature type="compositionally biased region" description="Low complexity" evidence="6">
    <location>
        <begin position="580"/>
        <end position="592"/>
    </location>
</feature>
<evidence type="ECO:0000259" key="7">
    <source>
        <dbReference type="PROSITE" id="PS50157"/>
    </source>
</evidence>
<proteinExistence type="evidence at transcript level"/>
<protein>
    <submittedName>
        <fullName evidence="8">Zinc finger protein 205</fullName>
    </submittedName>
</protein>
<reference evidence="8" key="1">
    <citation type="submission" date="2019-05" db="EMBL/GenBank/DDBJ databases">
        <title>Expression and analysis of primary metabolism gene in Lenzites gibbosa treated with wood chip.</title>
        <authorList>
            <person name="Chi Y."/>
            <person name="Zhang J."/>
            <person name="Li S."/>
        </authorList>
    </citation>
    <scope>NUCLEOTIDE SEQUENCE</scope>
</reference>
<feature type="region of interest" description="Disordered" evidence="6">
    <location>
        <begin position="128"/>
        <end position="155"/>
    </location>
</feature>
<feature type="region of interest" description="Disordered" evidence="6">
    <location>
        <begin position="1341"/>
        <end position="1367"/>
    </location>
</feature>
<dbReference type="GO" id="GO:0000981">
    <property type="term" value="F:DNA-binding transcription factor activity, RNA polymerase II-specific"/>
    <property type="evidence" value="ECO:0007669"/>
    <property type="project" value="TreeGrafter"/>
</dbReference>
<evidence type="ECO:0000313" key="8">
    <source>
        <dbReference type="EMBL" id="QHA24578.1"/>
    </source>
</evidence>
<dbReference type="PANTHER" id="PTHR19818">
    <property type="entry name" value="ZINC FINGER PROTEIN ZIC AND GLI"/>
    <property type="match status" value="1"/>
</dbReference>
<feature type="compositionally biased region" description="Polar residues" evidence="6">
    <location>
        <begin position="429"/>
        <end position="458"/>
    </location>
</feature>
<keyword evidence="3 5" id="KW-0863">Zinc-finger</keyword>
<dbReference type="GO" id="GO:0008270">
    <property type="term" value="F:zinc ion binding"/>
    <property type="evidence" value="ECO:0007669"/>
    <property type="project" value="UniProtKB-KW"/>
</dbReference>
<dbReference type="GO" id="GO:0000978">
    <property type="term" value="F:RNA polymerase II cis-regulatory region sequence-specific DNA binding"/>
    <property type="evidence" value="ECO:0007669"/>
    <property type="project" value="TreeGrafter"/>
</dbReference>
<evidence type="ECO:0000256" key="2">
    <source>
        <dbReference type="ARBA" id="ARBA00022737"/>
    </source>
</evidence>
<dbReference type="PROSITE" id="PS50157">
    <property type="entry name" value="ZINC_FINGER_C2H2_2"/>
    <property type="match status" value="2"/>
</dbReference>
<feature type="compositionally biased region" description="Pro residues" evidence="6">
    <location>
        <begin position="1343"/>
        <end position="1354"/>
    </location>
</feature>
<evidence type="ECO:0000256" key="5">
    <source>
        <dbReference type="PROSITE-ProRule" id="PRU00042"/>
    </source>
</evidence>
<feature type="region of interest" description="Disordered" evidence="6">
    <location>
        <begin position="576"/>
        <end position="851"/>
    </location>
</feature>
<feature type="region of interest" description="Disordered" evidence="6">
    <location>
        <begin position="90"/>
        <end position="114"/>
    </location>
</feature>
<feature type="compositionally biased region" description="Low complexity" evidence="6">
    <location>
        <begin position="144"/>
        <end position="155"/>
    </location>
</feature>
<dbReference type="PANTHER" id="PTHR19818:SF139">
    <property type="entry name" value="PAIR-RULE PROTEIN ODD-PAIRED"/>
    <property type="match status" value="1"/>
</dbReference>
<feature type="domain" description="C2H2-type" evidence="7">
    <location>
        <begin position="1012"/>
        <end position="1038"/>
    </location>
</feature>
<feature type="region of interest" description="Disordered" evidence="6">
    <location>
        <begin position="1193"/>
        <end position="1328"/>
    </location>
</feature>
<feature type="compositionally biased region" description="Acidic residues" evidence="6">
    <location>
        <begin position="1208"/>
        <end position="1219"/>
    </location>
</feature>
<feature type="compositionally biased region" description="Polar residues" evidence="6">
    <location>
        <begin position="225"/>
        <end position="234"/>
    </location>
</feature>
<feature type="compositionally biased region" description="Polar residues" evidence="6">
    <location>
        <begin position="370"/>
        <end position="390"/>
    </location>
</feature>
<keyword evidence="4" id="KW-0862">Zinc</keyword>
<feature type="compositionally biased region" description="Polar residues" evidence="6">
    <location>
        <begin position="1265"/>
        <end position="1279"/>
    </location>
</feature>
<name>A0A6B9KCZ0_9APHY</name>
<dbReference type="EMBL" id="MK994948">
    <property type="protein sequence ID" value="QHA24578.1"/>
    <property type="molecule type" value="mRNA"/>
</dbReference>
<feature type="compositionally biased region" description="Low complexity" evidence="6">
    <location>
        <begin position="178"/>
        <end position="191"/>
    </location>
</feature>
<feature type="region of interest" description="Disordered" evidence="6">
    <location>
        <begin position="859"/>
        <end position="878"/>
    </location>
</feature>
<sequence length="1367" mass="145163">MREYLAAYEQQNQAALMKYYEERRALEADVERGRLALQRLAQLSGQGAVNVFSPPVAGPSNVALPQPVPRSQAPPLVYNGAEVPTSARIVEVNSPQPDRPPPARGSSGRGGNYYRAHVHQDQNVHVQHHGNVSGDSRIHSWTPGGHTSMGGHTSHYQSAQWDQAAANVQYNRSAHPVQQQASTQHAQSSHTVQAAPITQRSAPPAVYAADTSTHAQAAQLPQTYQQPRYGSNPASYLHGALGTGSGSAPQRVPHAKVPYSSRENQEAAEARQPSNPQLGVLEQQLAAYLKTLSVDTTKQLLAQVMLIIDRKRNGKPRSTMEEVIHNALDARAQQVCEVLVEKYKEKPTAEIQSSFSKLFSIIVNNRQPTQRAASVQHNPSTSAQPVASTSAPQPVAAVTVPPQPTLAALGTASAFSHPTAPNPTPMALGSSSTIVPSTLSASTGPASTIQSSAPRTMTAQEKQGLSWYIPKDPNAPIAYRDHDGQIRYMFRNQQTPNRSRIATGSFSSSAANAPAMGSSVSQIPSVSLQQLGARDLPTVELPGTPELVEIQSESAWTPEKADRTRLARDILRSLGRSHDSLSSPPITKSSSPVTADANAAPAHSKRKSPPSPPQRPSTPLKKARVNVPTEESVSTIPSADVIDLTVSTPEGDATTEPMRTTPDMIAEPSNAFASPQRDGAAELDDRVSVAPSPELPVERETTAASSEAADDNKVQEMFFELPAAESIASGPPSSVKSSSPLQEIPDMVDLPSVDARLFTVDTPEAENALPEPPSPSQRDSAPGRARTASPGRDDKVPLFLPSPSSSLGASSSALGKSLMASHNDGDAQSDTSPAPRSLYGYRNKGKGKGRALSADTYLTSPAGSATRSPSPLPTRPSVVFVEVPPLPKYARQLRESRSASFSTSGSGGDASESDGVDELAEWQDEEDRGDREEGMRAVTQLSYDRMHESPCLWAECHAVLNSMSRLQEHAALHAAENMEWGTYGCRWQNCNSKFTEEAKLAEHLRKHGRTPLYCPYDGCDKSFNTAEALLAHQRSNRHRNGTLRTNTVPFVHVEDVNVSSPLPDVLPAYMSISRRISRHPISKERHQWLGPKVLENITAFKYSGGRSNAALPPRGSRRLAEKVAAAELAGVSPEAALAQIKRWMDDEYLAFADGYNAGRRPGLRCTDVPSQEVSELVRAGLVLWPGEDDRRAAEATGVRARGSGPAGADDDAGLDEDPSDREPEVGPDASTVGDGGRGAADGSEASSVDQLAEGGGPAGRAQAKTGATVTAPVSPTGFGTTEDAAGDVPRRTDVGGPSVPGPARESVAGIPVGTPREDNNAPPRGGVGGAVQAEVEKAHAPAVPWPIWPPPAPPAGRGDEEAVESLG</sequence>
<evidence type="ECO:0000256" key="4">
    <source>
        <dbReference type="ARBA" id="ARBA00022833"/>
    </source>
</evidence>
<dbReference type="Gene3D" id="3.30.160.60">
    <property type="entry name" value="Classic Zinc Finger"/>
    <property type="match status" value="1"/>
</dbReference>
<feature type="compositionally biased region" description="Acidic residues" evidence="6">
    <location>
        <begin position="911"/>
        <end position="927"/>
    </location>
</feature>
<feature type="region of interest" description="Disordered" evidence="6">
    <location>
        <begin position="414"/>
        <end position="458"/>
    </location>
</feature>
<feature type="region of interest" description="Disordered" evidence="6">
    <location>
        <begin position="370"/>
        <end position="397"/>
    </location>
</feature>
<feature type="region of interest" description="Disordered" evidence="6">
    <location>
        <begin position="891"/>
        <end position="934"/>
    </location>
</feature>
<evidence type="ECO:0000256" key="1">
    <source>
        <dbReference type="ARBA" id="ARBA00022723"/>
    </source>
</evidence>
<dbReference type="PROSITE" id="PS00028">
    <property type="entry name" value="ZINC_FINGER_C2H2_1"/>
    <property type="match status" value="3"/>
</dbReference>
<dbReference type="SMART" id="SM00355">
    <property type="entry name" value="ZnF_C2H2"/>
    <property type="match status" value="3"/>
</dbReference>
<evidence type="ECO:0000256" key="6">
    <source>
        <dbReference type="SAM" id="MobiDB-lite"/>
    </source>
</evidence>
<feature type="domain" description="C2H2-type" evidence="7">
    <location>
        <begin position="983"/>
        <end position="1007"/>
    </location>
</feature>
<feature type="region of interest" description="Disordered" evidence="6">
    <location>
        <begin position="172"/>
        <end position="195"/>
    </location>
</feature>
<accession>A0A6B9KCZ0</accession>
<dbReference type="GO" id="GO:0005634">
    <property type="term" value="C:nucleus"/>
    <property type="evidence" value="ECO:0007669"/>
    <property type="project" value="UniProtKB-ARBA"/>
</dbReference>
<evidence type="ECO:0000256" key="3">
    <source>
        <dbReference type="ARBA" id="ARBA00022771"/>
    </source>
</evidence>
<dbReference type="InterPro" id="IPR050329">
    <property type="entry name" value="GLI_C2H2-zinc-finger"/>
</dbReference>
<gene>
    <name evidence="8" type="primary">ZnF205</name>
</gene>
<keyword evidence="1" id="KW-0479">Metal-binding</keyword>
<organism evidence="8">
    <name type="scientific">Trametes gibbosa</name>
    <dbReference type="NCBI Taxonomy" id="160864"/>
    <lineage>
        <taxon>Eukaryota</taxon>
        <taxon>Fungi</taxon>
        <taxon>Dikarya</taxon>
        <taxon>Basidiomycota</taxon>
        <taxon>Agaricomycotina</taxon>
        <taxon>Agaricomycetes</taxon>
        <taxon>Polyporales</taxon>
        <taxon>Polyporaceae</taxon>
        <taxon>Trametes</taxon>
    </lineage>
</organism>
<feature type="compositionally biased region" description="Low complexity" evidence="6">
    <location>
        <begin position="726"/>
        <end position="740"/>
    </location>
</feature>
<dbReference type="GO" id="GO:0010557">
    <property type="term" value="P:positive regulation of macromolecule biosynthetic process"/>
    <property type="evidence" value="ECO:0007669"/>
    <property type="project" value="UniProtKB-ARBA"/>
</dbReference>